<feature type="coiled-coil region" evidence="18">
    <location>
        <begin position="1242"/>
        <end position="1276"/>
    </location>
</feature>
<evidence type="ECO:0000256" key="1">
    <source>
        <dbReference type="ARBA" id="ARBA00004251"/>
    </source>
</evidence>
<evidence type="ECO:0000256" key="13">
    <source>
        <dbReference type="ARBA" id="ARBA00023180"/>
    </source>
</evidence>
<evidence type="ECO:0000256" key="11">
    <source>
        <dbReference type="ARBA" id="ARBA00023157"/>
    </source>
</evidence>
<evidence type="ECO:0000256" key="9">
    <source>
        <dbReference type="ARBA" id="ARBA00023054"/>
    </source>
</evidence>
<reference evidence="22" key="1">
    <citation type="submission" date="2018-05" db="EMBL/GenBank/DDBJ databases">
        <authorList>
            <person name="Datahose"/>
        </authorList>
    </citation>
    <scope>NUCLEOTIDE SEQUENCE</scope>
</reference>
<keyword evidence="9 18" id="KW-0175">Coiled coil</keyword>
<feature type="signal peptide" evidence="20">
    <location>
        <begin position="1"/>
        <end position="32"/>
    </location>
</feature>
<dbReference type="SMART" id="SM00429">
    <property type="entry name" value="IPT"/>
    <property type="match status" value="4"/>
</dbReference>
<dbReference type="FunFam" id="1.10.506.10:FF:000005">
    <property type="entry name" value="Plexin A1"/>
    <property type="match status" value="1"/>
</dbReference>
<dbReference type="CDD" id="cd00603">
    <property type="entry name" value="IPT_PCSR"/>
    <property type="match status" value="1"/>
</dbReference>
<dbReference type="Pfam" id="PF08337">
    <property type="entry name" value="Plexin_cytopl"/>
    <property type="match status" value="1"/>
</dbReference>
<dbReference type="Pfam" id="PF01833">
    <property type="entry name" value="TIG"/>
    <property type="match status" value="4"/>
</dbReference>
<comment type="function">
    <text evidence="14">Coreceptor for SEMA3A, SEMA3C, SEMA3F and SEMA6D. Necessary for signaling by class 3 semaphorins and subsequent remodeling of the cytoskeleton. Plays a role in axon guidance, invasive growth and cell migration. Class 3 semaphorins bind to a complex composed of a neuropilin and a plexin. The plexin modulates the affinity of the complex for specific semaphorins, and its cytoplasmic domain is required for the activation of down-stream signaling events in the cytoplasm. Acts as coreceptor of TREM2 for SEMA6D in dendritic cells and is involved in the generation of immune responses and skeletal homeostasis.</text>
</comment>
<dbReference type="InterPro" id="IPR013548">
    <property type="entry name" value="Plexin_cytoplasmic_RasGAP_dom"/>
</dbReference>
<feature type="transmembrane region" description="Helical" evidence="19">
    <location>
        <begin position="1299"/>
        <end position="1316"/>
    </location>
</feature>
<dbReference type="Gene3D" id="2.130.10.10">
    <property type="entry name" value="YVTN repeat-like/Quinoprotein amine dehydrogenase"/>
    <property type="match status" value="1"/>
</dbReference>
<dbReference type="CDD" id="cd01180">
    <property type="entry name" value="IPT_plexin_repeat1"/>
    <property type="match status" value="1"/>
</dbReference>
<keyword evidence="12" id="KW-0675">Receptor</keyword>
<reference evidence="22" key="3">
    <citation type="submission" date="2025-09" db="UniProtKB">
        <authorList>
            <consortium name="Ensembl"/>
        </authorList>
    </citation>
    <scope>IDENTIFICATION</scope>
</reference>
<evidence type="ECO:0000256" key="3">
    <source>
        <dbReference type="ARBA" id="ARBA00022475"/>
    </source>
</evidence>
<dbReference type="Gene3D" id="1.10.506.10">
    <property type="entry name" value="GTPase Activation - p120gap, domain 1"/>
    <property type="match status" value="2"/>
</dbReference>
<comment type="subcellular location">
    <subcellularLocation>
        <location evidence="1">Cell membrane</location>
        <topology evidence="1">Single-pass type I membrane protein</topology>
    </subcellularLocation>
</comment>
<dbReference type="CDD" id="cd01179">
    <property type="entry name" value="IPT_plexin_repeat2"/>
    <property type="match status" value="1"/>
</dbReference>
<dbReference type="Pfam" id="PF01437">
    <property type="entry name" value="PSI"/>
    <property type="match status" value="2"/>
</dbReference>
<dbReference type="InterPro" id="IPR031148">
    <property type="entry name" value="Plexin"/>
</dbReference>
<comment type="subunit">
    <text evidence="15">Interacts directly with NRP1 and NRP2. Interacts with PLXN1B. Interacts with FARP2, RND1 and KDR/VEGFR2. Binding of SEMA3A leads to dissociation of FARP2. Interacts with CRMP1, DPYSL2/CRMP2, DPYSL3/CRMP3 and DPYSL4/CRMP4. Interacts (via TIG domains) with TREM2; the interaction mediates SEMA6D binding and signaling through TYROBP.</text>
</comment>
<evidence type="ECO:0000256" key="2">
    <source>
        <dbReference type="ARBA" id="ARBA00010297"/>
    </source>
</evidence>
<dbReference type="Pfam" id="PF20170">
    <property type="entry name" value="Plexin_RBD"/>
    <property type="match status" value="1"/>
</dbReference>
<dbReference type="GO" id="GO:0030334">
    <property type="term" value="P:regulation of cell migration"/>
    <property type="evidence" value="ECO:0007669"/>
    <property type="project" value="TreeGrafter"/>
</dbReference>
<dbReference type="GO" id="GO:0007411">
    <property type="term" value="P:axon guidance"/>
    <property type="evidence" value="ECO:0007669"/>
    <property type="project" value="UniProtKB-ARBA"/>
</dbReference>
<dbReference type="Ensembl" id="ENSACLT00000068693.1">
    <property type="protein sequence ID" value="ENSACLP00000065553.1"/>
    <property type="gene ID" value="ENSACLG00000010182.2"/>
</dbReference>
<dbReference type="InterPro" id="IPR041019">
    <property type="entry name" value="TIG1_plexin"/>
</dbReference>
<dbReference type="GO" id="GO:0002116">
    <property type="term" value="C:semaphorin receptor complex"/>
    <property type="evidence" value="ECO:0007669"/>
    <property type="project" value="TreeGrafter"/>
</dbReference>
<dbReference type="InterPro" id="IPR001627">
    <property type="entry name" value="Semap_dom"/>
</dbReference>
<keyword evidence="5 19" id="KW-0812">Transmembrane</keyword>
<dbReference type="Gene3D" id="2.60.40.10">
    <property type="entry name" value="Immunoglobulins"/>
    <property type="match status" value="5"/>
</dbReference>
<dbReference type="InterPro" id="IPR036352">
    <property type="entry name" value="Semap_dom_sf"/>
</dbReference>
<dbReference type="Pfam" id="PF17960">
    <property type="entry name" value="TIG_plexin"/>
    <property type="match status" value="1"/>
</dbReference>
<dbReference type="PROSITE" id="PS51004">
    <property type="entry name" value="SEMA"/>
    <property type="match status" value="1"/>
</dbReference>
<proteinExistence type="inferred from homology"/>
<dbReference type="Pfam" id="PF18020">
    <property type="entry name" value="TIG_2"/>
    <property type="match status" value="1"/>
</dbReference>
<evidence type="ECO:0000256" key="12">
    <source>
        <dbReference type="ARBA" id="ARBA00023170"/>
    </source>
</evidence>
<dbReference type="InterPro" id="IPR013783">
    <property type="entry name" value="Ig-like_fold"/>
</dbReference>
<dbReference type="FunFam" id="2.130.10.10:FF:000006">
    <property type="entry name" value="Plexin A2"/>
    <property type="match status" value="1"/>
</dbReference>
<keyword evidence="3" id="KW-1003">Cell membrane</keyword>
<evidence type="ECO:0000256" key="5">
    <source>
        <dbReference type="ARBA" id="ARBA00022692"/>
    </source>
</evidence>
<evidence type="ECO:0000256" key="6">
    <source>
        <dbReference type="ARBA" id="ARBA00022729"/>
    </source>
</evidence>
<feature type="domain" description="Sema" evidence="21">
    <location>
        <begin position="21"/>
        <end position="507"/>
    </location>
</feature>
<dbReference type="PANTHER" id="PTHR22625">
    <property type="entry name" value="PLEXIN"/>
    <property type="match status" value="1"/>
</dbReference>
<dbReference type="GO" id="GO:0005886">
    <property type="term" value="C:plasma membrane"/>
    <property type="evidence" value="ECO:0007669"/>
    <property type="project" value="UniProtKB-SubCell"/>
</dbReference>
<dbReference type="PANTHER" id="PTHR22625:SF35">
    <property type="entry name" value="PLEXIN-A1"/>
    <property type="match status" value="1"/>
</dbReference>
<evidence type="ECO:0000256" key="18">
    <source>
        <dbReference type="SAM" id="Coils"/>
    </source>
</evidence>
<evidence type="ECO:0000256" key="20">
    <source>
        <dbReference type="SAM" id="SignalP"/>
    </source>
</evidence>
<evidence type="ECO:0000256" key="14">
    <source>
        <dbReference type="ARBA" id="ARBA00054048"/>
    </source>
</evidence>
<evidence type="ECO:0000256" key="15">
    <source>
        <dbReference type="ARBA" id="ARBA00063740"/>
    </source>
</evidence>
<dbReference type="SUPFAM" id="SSF103575">
    <property type="entry name" value="Plexin repeat"/>
    <property type="match status" value="2"/>
</dbReference>
<dbReference type="CDD" id="cd01181">
    <property type="entry name" value="IPT_plexin_repeat3"/>
    <property type="match status" value="1"/>
</dbReference>
<sequence>MCHLARSVASSGQGNFLLIGLLVIMSSSLSGGQPPPFKRFIPADCSLTHLAIHNKTGEVYVGAVNRIFKLSRNLTNLRSHMTGPVVDNEKCYPPPSVQSCNHELAQTPNVNKLLLIDYAQNRLIACGSTSQGICQFLRLDDLFKLGEPHHRKEHYLSSVAESGTMSGVIISSPQSPTSKLFIGTPIDGKSEYFPTLSSRKLMENEENADMFSFVYQDEFVSSQLKIPSDTLSKFPAFDIYYVYSFSSEQFVYYLTMQLDTQLTSPDASGEQFFTSKIVRLCMDDPKFYSYVEFPIGCTKDGVEYRLVQDAFLARPGRQLANSLGISENEDILFTVFSQGQKNRAKPPKESALCLFTLRKIKKKIKERIQSCYRGDGKLSLPWLLNKELACINSPLQIDDNFCGQDFNQPLGGTSTIEGIPLFIDKDDGMTSVAAYDYRGNTVAFVGSRNGKLKKILVNSINASRPAVLYEKVTVSEGGSPLLRDMLFSPDQQYIYTLTDRQVVRVPVESCEQYTTCGECLGSRDPHCGWCVLHNVCSRKDHCERAGEPQRFASDQRQCVELTVQPRNISVTMSEVQLVLQARNVPDLSAGVNCSFEDYVETEGQIQGGHIFCLSPSARDIAPITRNKGQGDPVNFFSLLISLHFSCLSCVNGSFPCHWCKYRHMCTQNANDCSFQEGRVNNSEDCPQILPSTQIYIPVGVTKPITLAAKNLPQPQSGQRNYECVFHIQGEIHNVPALRFNSTSIQCQKTAYNYEGNDISDLPVDLSVVWNGNFVIDNPYNIKAHLYKCYALRDSCGMCLKANPRFECGWCVGEKKCSLRQECTPPESTWMHATTGNSRCAHPKITKLYPETGPRQGGTMLTITGENLGLQFKDIQNGVRIGKVACNPQEDEYISAEQIVCRLNDATGYRVQEAQVEVCVRDCSHPDYKTVSSKAFTFVSPYFSRVHPSTGPLSGGTRITIDGSHLNAGSAVSVKIGLHPCRFERRSAKEIVCVTPAGQATGQTPVMVDINAAELRNPEVKFSYTEDPTILKIEPDWSIASGGTKLTITGTNLATIKEPKMRAKYGAAKSENNCTVLNNTVMVCLAPSVAGSDKGFSDVGSSPDEIGFVMDDVRSLLVVNETFSYHPDPVFEPLSPTGMLELKPSSPLILKGRNLIPAAPGNAKLNYTVLIGETPCILTLSESQLLCEWPNLTGEHKVTVRVGGFEYSPGTLQIYSDSLLTLPAIIGIGGGGGLLLLVIIVVLIAYKRKSRDADRTLKRLQLQMDNLESRVALECKEGESKQNLCVRGVMLATQNEKTHFYYVGISLFLSISLPTYFSHLSSQITPMPPNLSHTAKALTLFGQLLTKKHFLLTFIRTLEAQRSFSMRDRGNVASLIMTALQGEMEYATGVLKQLLSDLIDKNLESKNHPKLLLRRYKKQEIRRGGKGLKPGFGEKNMPHECAGEPLFMLYCAMKQQMEKGPIDAITGEARYSLSEDKLIRQQIDYKTLTLHCVNPENENAPEVTVKSLNCDTVTQVKEKLLDAVYKGTPYSQRPKASDMDLEWRQGRMARIILQDEDVTTKIDNDWKRLNTLAHYQVTDGSVIALVPKQNSAYNISNSSTFTKSLSRYESMLRTASSPDSLRSRTPMITPDLESGTKLWHLVKNHDHSDQREGDRGSKMVSEIYLTRLLATKGTLQKFVDDLFETIFSTAHRGSALPLAIKYMFDFLDEQADKHSISDPDVRHTWKSNCLPLRFWVNVIKNPQFVFDIHKNSITDACLSVVAQTFMDSCSTSEHKLGKDSPSNKLLYAKDIPNYKNWVERYYSDISRMPAISDQDMSAYLAEQSRLHANQFNSMSALHEIYSYIIKYKDEILSALERDEQARRQRLRSKLEQVIDTMALTS</sequence>
<dbReference type="InterPro" id="IPR041362">
    <property type="entry name" value="TIG2_plexin"/>
</dbReference>
<evidence type="ECO:0000256" key="17">
    <source>
        <dbReference type="PROSITE-ProRule" id="PRU00352"/>
    </source>
</evidence>
<evidence type="ECO:0000313" key="23">
    <source>
        <dbReference type="Proteomes" id="UP000265100"/>
    </source>
</evidence>
<organism evidence="22 23">
    <name type="scientific">Astatotilapia calliptera</name>
    <name type="common">Eastern happy</name>
    <name type="synonym">Chromis callipterus</name>
    <dbReference type="NCBI Taxonomy" id="8154"/>
    <lineage>
        <taxon>Eukaryota</taxon>
        <taxon>Metazoa</taxon>
        <taxon>Chordata</taxon>
        <taxon>Craniata</taxon>
        <taxon>Vertebrata</taxon>
        <taxon>Euteleostomi</taxon>
        <taxon>Actinopterygii</taxon>
        <taxon>Neopterygii</taxon>
        <taxon>Teleostei</taxon>
        <taxon>Neoteleostei</taxon>
        <taxon>Acanthomorphata</taxon>
        <taxon>Ovalentaria</taxon>
        <taxon>Cichlomorphae</taxon>
        <taxon>Cichliformes</taxon>
        <taxon>Cichlidae</taxon>
        <taxon>African cichlids</taxon>
        <taxon>Pseudocrenilabrinae</taxon>
        <taxon>Haplochromini</taxon>
        <taxon>Astatotilapia</taxon>
    </lineage>
</organism>
<dbReference type="FunFam" id="2.60.40.10:FF:000071">
    <property type="entry name" value="Plexin A2"/>
    <property type="match status" value="1"/>
</dbReference>
<dbReference type="FunFam" id="2.60.40.10:FF:000123">
    <property type="entry name" value="Plexin A1"/>
    <property type="match status" value="1"/>
</dbReference>
<name>A0AAX7U719_ASTCA</name>
<dbReference type="InterPro" id="IPR002909">
    <property type="entry name" value="IPT_dom"/>
</dbReference>
<dbReference type="SUPFAM" id="SSF101912">
    <property type="entry name" value="Sema domain"/>
    <property type="match status" value="1"/>
</dbReference>
<keyword evidence="11" id="KW-1015">Disulfide bond</keyword>
<comment type="similarity">
    <text evidence="2">Belongs to the plexin family.</text>
</comment>
<dbReference type="Gene3D" id="3.10.20.90">
    <property type="entry name" value="Phosphatidylinositol 3-kinase Catalytic Subunit, Chain A, domain 1"/>
    <property type="match status" value="1"/>
</dbReference>
<dbReference type="InterPro" id="IPR014756">
    <property type="entry name" value="Ig_E-set"/>
</dbReference>
<keyword evidence="10 19" id="KW-0472">Membrane</keyword>
<reference evidence="22" key="2">
    <citation type="submission" date="2025-08" db="UniProtKB">
        <authorList>
            <consortium name="Ensembl"/>
        </authorList>
    </citation>
    <scope>IDENTIFICATION</scope>
</reference>
<dbReference type="InterPro" id="IPR008936">
    <property type="entry name" value="Rho_GTPase_activation_prot"/>
</dbReference>
<accession>A0AAX7U719</accession>
<dbReference type="Pfam" id="PF01403">
    <property type="entry name" value="Sema"/>
    <property type="match status" value="1"/>
</dbReference>
<keyword evidence="4" id="KW-0597">Phosphoprotein</keyword>
<keyword evidence="6 20" id="KW-0732">Signal</keyword>
<keyword evidence="23" id="KW-1185">Reference proteome</keyword>
<dbReference type="InterPro" id="IPR046800">
    <property type="entry name" value="Plexin_RBD"/>
</dbReference>
<evidence type="ECO:0000256" key="10">
    <source>
        <dbReference type="ARBA" id="ARBA00023136"/>
    </source>
</evidence>
<feature type="transmembrane region" description="Helical" evidence="19">
    <location>
        <begin position="1221"/>
        <end position="1245"/>
    </location>
</feature>
<evidence type="ECO:0000256" key="8">
    <source>
        <dbReference type="ARBA" id="ARBA00022989"/>
    </source>
</evidence>
<evidence type="ECO:0000259" key="21">
    <source>
        <dbReference type="PROSITE" id="PS51004"/>
    </source>
</evidence>
<dbReference type="SUPFAM" id="SSF48350">
    <property type="entry name" value="GTPase activation domain, GAP"/>
    <property type="match status" value="1"/>
</dbReference>
<dbReference type="InterPro" id="IPR015943">
    <property type="entry name" value="WD40/YVTN_repeat-like_dom_sf"/>
</dbReference>
<feature type="chain" id="PRO_5044308147" description="Plexin-A1" evidence="20">
    <location>
        <begin position="33"/>
        <end position="1880"/>
    </location>
</feature>
<dbReference type="Pfam" id="PF24479">
    <property type="entry name" value="PSI_PlexinA-B"/>
    <property type="match status" value="1"/>
</dbReference>
<keyword evidence="8 19" id="KW-1133">Transmembrane helix</keyword>
<dbReference type="SUPFAM" id="SSF81296">
    <property type="entry name" value="E set domains"/>
    <property type="match status" value="4"/>
</dbReference>
<evidence type="ECO:0000256" key="16">
    <source>
        <dbReference type="ARBA" id="ARBA00070714"/>
    </source>
</evidence>
<dbReference type="CDD" id="cd12790">
    <property type="entry name" value="RasGAP_plexin_A"/>
    <property type="match status" value="1"/>
</dbReference>
<dbReference type="Proteomes" id="UP000265100">
    <property type="component" value="Chromosome 5"/>
</dbReference>
<evidence type="ECO:0000313" key="22">
    <source>
        <dbReference type="Ensembl" id="ENSACLP00000065553.1"/>
    </source>
</evidence>
<dbReference type="SMART" id="SM00630">
    <property type="entry name" value="Sema"/>
    <property type="match status" value="1"/>
</dbReference>
<protein>
    <recommendedName>
        <fullName evidence="16">Plexin-A1</fullName>
    </recommendedName>
</protein>
<dbReference type="InterPro" id="IPR002165">
    <property type="entry name" value="Plexin_repeat"/>
</dbReference>
<dbReference type="SMART" id="SM00423">
    <property type="entry name" value="PSI"/>
    <property type="match status" value="3"/>
</dbReference>
<dbReference type="FunFam" id="2.60.40.10:FF:000131">
    <property type="entry name" value="Plexin A2"/>
    <property type="match status" value="1"/>
</dbReference>
<dbReference type="FunFam" id="2.60.40.10:FF:000320">
    <property type="entry name" value="Plexin A1"/>
    <property type="match status" value="1"/>
</dbReference>
<dbReference type="FunFam" id="3.10.20.90:FF:000018">
    <property type="entry name" value="Plexin A2"/>
    <property type="match status" value="1"/>
</dbReference>
<evidence type="ECO:0000256" key="4">
    <source>
        <dbReference type="ARBA" id="ARBA00022553"/>
    </source>
</evidence>
<evidence type="ECO:0000256" key="7">
    <source>
        <dbReference type="ARBA" id="ARBA00022737"/>
    </source>
</evidence>
<dbReference type="GeneTree" id="ENSGT01050000244850"/>
<keyword evidence="7" id="KW-0677">Repeat</keyword>
<keyword evidence="13" id="KW-0325">Glycoprotein</keyword>
<dbReference type="InterPro" id="IPR016201">
    <property type="entry name" value="PSI"/>
</dbReference>
<evidence type="ECO:0000256" key="19">
    <source>
        <dbReference type="SAM" id="Phobius"/>
    </source>
</evidence>
<comment type="caution">
    <text evidence="17">Lacks conserved residue(s) required for the propagation of feature annotation.</text>
</comment>
<dbReference type="GO" id="GO:0017154">
    <property type="term" value="F:semaphorin receptor activity"/>
    <property type="evidence" value="ECO:0007669"/>
    <property type="project" value="InterPro"/>
</dbReference>